<accession>A0A9X5ALV2</accession>
<reference evidence="1 2" key="1">
    <citation type="submission" date="2019-11" db="EMBL/GenBank/DDBJ databases">
        <title>Gastrointestinal microbiota of Peromyscus leucopus.</title>
        <authorList>
            <person name="Milovic A."/>
            <person name="Bassam K."/>
            <person name="Barbour A.G."/>
        </authorList>
    </citation>
    <scope>NUCLEOTIDE SEQUENCE [LARGE SCALE GENOMIC DNA]</scope>
    <source>
        <strain evidence="1 2">LL8</strain>
    </source>
</reference>
<evidence type="ECO:0000313" key="1">
    <source>
        <dbReference type="EMBL" id="MTE03635.1"/>
    </source>
</evidence>
<comment type="caution">
    <text evidence="1">The sequence shown here is derived from an EMBL/GenBank/DDBJ whole genome shotgun (WGS) entry which is preliminary data.</text>
</comment>
<gene>
    <name evidence="1" type="ORF">GJU95_07625</name>
</gene>
<dbReference type="AlphaFoldDB" id="A0A9X5ALV2"/>
<dbReference type="Proteomes" id="UP000488295">
    <property type="component" value="Unassembled WGS sequence"/>
</dbReference>
<name>A0A9X5ALV2_LACJH</name>
<dbReference type="RefSeq" id="WP_155692805.1">
    <property type="nucleotide sequence ID" value="NZ_WKKC01000021.1"/>
</dbReference>
<evidence type="ECO:0000313" key="2">
    <source>
        <dbReference type="Proteomes" id="UP000488295"/>
    </source>
</evidence>
<dbReference type="EMBL" id="WKKC01000021">
    <property type="protein sequence ID" value="MTE03635.1"/>
    <property type="molecule type" value="Genomic_DNA"/>
</dbReference>
<proteinExistence type="predicted"/>
<protein>
    <submittedName>
        <fullName evidence="1">Uncharacterized protein</fullName>
    </submittedName>
</protein>
<organism evidence="1 2">
    <name type="scientific">Lactobacillus johnsonii</name>
    <dbReference type="NCBI Taxonomy" id="33959"/>
    <lineage>
        <taxon>Bacteria</taxon>
        <taxon>Bacillati</taxon>
        <taxon>Bacillota</taxon>
        <taxon>Bacilli</taxon>
        <taxon>Lactobacillales</taxon>
        <taxon>Lactobacillaceae</taxon>
        <taxon>Lactobacillus</taxon>
    </lineage>
</organism>
<sequence>MIGVIFTSRNKDNKDVANFKQRKIAFLSNKSVEELMPKFDDFVNEGVANELSRFYITINERNNEKTIIDLQHYLLDHPDFFGY</sequence>